<accession>A0AAE4VIS4</accession>
<dbReference type="EMBL" id="JAWLVV010000038">
    <property type="protein sequence ID" value="MDV7294307.1"/>
    <property type="molecule type" value="Genomic_DNA"/>
</dbReference>
<organism evidence="2 3">
    <name type="scientific">Mycolicibacterium fortuitum</name>
    <name type="common">Mycobacterium fortuitum</name>
    <dbReference type="NCBI Taxonomy" id="1766"/>
    <lineage>
        <taxon>Bacteria</taxon>
        <taxon>Bacillati</taxon>
        <taxon>Actinomycetota</taxon>
        <taxon>Actinomycetes</taxon>
        <taxon>Mycobacteriales</taxon>
        <taxon>Mycobacteriaceae</taxon>
        <taxon>Mycolicibacterium</taxon>
    </lineage>
</organism>
<reference evidence="2" key="1">
    <citation type="submission" date="2023-10" db="EMBL/GenBank/DDBJ databases">
        <title>Mycolicibacterium fortuitum clinical isolates causing pulmonary infections in humans.</title>
        <authorList>
            <person name="Mejia-Ponce P.M."/>
            <person name="Zenteno-Cuevas R."/>
            <person name="Licona-Cassani C."/>
        </authorList>
    </citation>
    <scope>NUCLEOTIDE SEQUENCE</scope>
    <source>
        <strain evidence="2">M8</strain>
    </source>
</reference>
<gene>
    <name evidence="2" type="ORF">R4485_29540</name>
</gene>
<protein>
    <submittedName>
        <fullName evidence="2">Uncharacterized protein</fullName>
    </submittedName>
</protein>
<name>A0AAE4VIS4_MYCFO</name>
<evidence type="ECO:0000313" key="3">
    <source>
        <dbReference type="Proteomes" id="UP001186041"/>
    </source>
</evidence>
<evidence type="ECO:0000313" key="2">
    <source>
        <dbReference type="EMBL" id="MDV7294307.1"/>
    </source>
</evidence>
<feature type="region of interest" description="Disordered" evidence="1">
    <location>
        <begin position="19"/>
        <end position="40"/>
    </location>
</feature>
<comment type="caution">
    <text evidence="2">The sequence shown here is derived from an EMBL/GenBank/DDBJ whole genome shotgun (WGS) entry which is preliminary data.</text>
</comment>
<sequence length="40" mass="4184">MIFNCGSIKAELLVPTVTVTNPDGTTKSSADEAVDDDAQE</sequence>
<dbReference type="AlphaFoldDB" id="A0AAE4VIS4"/>
<feature type="compositionally biased region" description="Polar residues" evidence="1">
    <location>
        <begin position="19"/>
        <end position="28"/>
    </location>
</feature>
<dbReference type="RefSeq" id="WP_268768162.1">
    <property type="nucleotide sequence ID" value="NZ_JAWLVK010000037.1"/>
</dbReference>
<dbReference type="Proteomes" id="UP001186041">
    <property type="component" value="Unassembled WGS sequence"/>
</dbReference>
<evidence type="ECO:0000256" key="1">
    <source>
        <dbReference type="SAM" id="MobiDB-lite"/>
    </source>
</evidence>
<proteinExistence type="predicted"/>